<dbReference type="Proteomes" id="UP000285897">
    <property type="component" value="Unassembled WGS sequence"/>
</dbReference>
<evidence type="ECO:0000313" key="13">
    <source>
        <dbReference type="Proteomes" id="UP000284267"/>
    </source>
</evidence>
<sequence>MIFKPHPLSTSQLPAPELEEDRKSCRKVGPCGIGKKAIYLNSFYVDRCYYIPFTAVRRVFKRVAMSKGGFSGKGMFASIPYLVVEYDDGQQKQCNFKYENQVDDLLKLLSAEQPQIRLLSEAAEAKLEKQKAEKERELRSRPEITTQSQKEVAKLQRAIDYLDQKPQLSENLSRAAGRRRTYQCTSPSYRWVAMAITMLGFVAVAAGIYSFIVHNDFAVYFLLFGIAAVFTFAGFSVLPTARNNRKAIMSQDEQARKQMEDYVKGYPDFPVPARYAHPTVLKRMQRVIEQGRAEEKGQALEIVKEDLKALNSDVKVSQEEYDEVVAIKPMFLNAMYQ</sequence>
<dbReference type="Proteomes" id="UP000284267">
    <property type="component" value="Unassembled WGS sequence"/>
</dbReference>
<name>A0A174ATK9_9FIRM</name>
<dbReference type="EMBL" id="QSHL01000005">
    <property type="protein sequence ID" value="RHC06871.1"/>
    <property type="molecule type" value="Genomic_DNA"/>
</dbReference>
<evidence type="ECO:0000313" key="8">
    <source>
        <dbReference type="EMBL" id="RYT68684.1"/>
    </source>
</evidence>
<dbReference type="Proteomes" id="UP000265828">
    <property type="component" value="Unassembled WGS sequence"/>
</dbReference>
<reference evidence="8 15" key="3">
    <citation type="journal article" date="2019" name="Science, e1252229">
        <title>Invertible promoters mediate bacterial phase variation, antibiotic resistance, and host adaptation in the gut.</title>
        <authorList>
            <person name="Jiang X."/>
            <person name="Hall A.B."/>
            <person name="Arthur T.D."/>
            <person name="Plichta D.R."/>
            <person name="Covington C.T."/>
            <person name="Poyet M."/>
            <person name="Crothers J."/>
            <person name="Moses P.L."/>
            <person name="Tolonen A.C."/>
            <person name="Vlamakis H."/>
            <person name="Alm E.J."/>
            <person name="Xavier R.J."/>
        </authorList>
    </citation>
    <scope>NUCLEOTIDE SEQUENCE [LARGE SCALE GENOMIC DNA]</scope>
    <source>
        <strain evidence="8">Af_0058</strain>
        <strain evidence="15">af_0058</strain>
    </source>
</reference>
<dbReference type="Proteomes" id="UP000265808">
    <property type="component" value="Unassembled WGS sequence"/>
</dbReference>
<evidence type="ECO:0000313" key="6">
    <source>
        <dbReference type="EMBL" id="RHK96832.1"/>
    </source>
</evidence>
<evidence type="ECO:0000256" key="1">
    <source>
        <dbReference type="SAM" id="Coils"/>
    </source>
</evidence>
<keyword evidence="16" id="KW-1185">Reference proteome</keyword>
<evidence type="ECO:0000313" key="11">
    <source>
        <dbReference type="Proteomes" id="UP000265808"/>
    </source>
</evidence>
<keyword evidence="2" id="KW-1133">Transmembrane helix</keyword>
<evidence type="ECO:0000313" key="4">
    <source>
        <dbReference type="EMBL" id="RGV66276.1"/>
    </source>
</evidence>
<dbReference type="EMBL" id="CYZD01000004">
    <property type="protein sequence ID" value="CUN91992.1"/>
    <property type="molecule type" value="Genomic_DNA"/>
</dbReference>
<keyword evidence="1" id="KW-0175">Coiled coil</keyword>
<feature type="transmembrane region" description="Helical" evidence="2">
    <location>
        <begin position="218"/>
        <end position="241"/>
    </location>
</feature>
<evidence type="ECO:0000313" key="3">
    <source>
        <dbReference type="EMBL" id="CUN91992.1"/>
    </source>
</evidence>
<dbReference type="RefSeq" id="WP_022389042.1">
    <property type="nucleotide sequence ID" value="NZ_CABHNB010000003.1"/>
</dbReference>
<keyword evidence="2" id="KW-0812">Transmembrane</keyword>
<dbReference type="Proteomes" id="UP000293506">
    <property type="component" value="Unassembled WGS sequence"/>
</dbReference>
<evidence type="ECO:0000313" key="5">
    <source>
        <dbReference type="EMBL" id="RHC06871.1"/>
    </source>
</evidence>
<evidence type="ECO:0000313" key="7">
    <source>
        <dbReference type="EMBL" id="RHL50262.1"/>
    </source>
</evidence>
<evidence type="ECO:0000313" key="14">
    <source>
        <dbReference type="Proteomes" id="UP000285897"/>
    </source>
</evidence>
<dbReference type="AlphaFoldDB" id="A0A174ATK9"/>
<keyword evidence="2" id="KW-0472">Membrane</keyword>
<proteinExistence type="predicted"/>
<evidence type="ECO:0000313" key="16">
    <source>
        <dbReference type="Proteomes" id="UP000409147"/>
    </source>
</evidence>
<dbReference type="Proteomes" id="UP000409147">
    <property type="component" value="Unassembled WGS sequence"/>
</dbReference>
<evidence type="ECO:0000256" key="2">
    <source>
        <dbReference type="SAM" id="Phobius"/>
    </source>
</evidence>
<reference evidence="11 12" key="2">
    <citation type="submission" date="2018-08" db="EMBL/GenBank/DDBJ databases">
        <title>A genome reference for cultivated species of the human gut microbiota.</title>
        <authorList>
            <person name="Zou Y."/>
            <person name="Xue W."/>
            <person name="Luo G."/>
        </authorList>
    </citation>
    <scope>NUCLEOTIDE SEQUENCE [LARGE SCALE GENOMIC DNA]</scope>
    <source>
        <strain evidence="4 12">AF14-23</strain>
        <strain evidence="7 14">AF37-6AC</strain>
        <strain evidence="6 13">AF39-4</strain>
        <strain evidence="5 11">AM37-4AC</strain>
    </source>
</reference>
<protein>
    <submittedName>
        <fullName evidence="4">ATPase P</fullName>
    </submittedName>
</protein>
<organism evidence="3 10">
    <name type="scientific">Blautia obeum</name>
    <dbReference type="NCBI Taxonomy" id="40520"/>
    <lineage>
        <taxon>Bacteria</taxon>
        <taxon>Bacillati</taxon>
        <taxon>Bacillota</taxon>
        <taxon>Clostridia</taxon>
        <taxon>Lachnospirales</taxon>
        <taxon>Lachnospiraceae</taxon>
        <taxon>Blautia</taxon>
    </lineage>
</organism>
<dbReference type="EMBL" id="QRZI01000001">
    <property type="protein sequence ID" value="RGV66276.1"/>
    <property type="molecule type" value="Genomic_DNA"/>
</dbReference>
<dbReference type="EMBL" id="CABHNB010000003">
    <property type="protein sequence ID" value="VUW90695.1"/>
    <property type="molecule type" value="Genomic_DNA"/>
</dbReference>
<accession>A0A174ATK9</accession>
<feature type="transmembrane region" description="Helical" evidence="2">
    <location>
        <begin position="188"/>
        <end position="212"/>
    </location>
</feature>
<dbReference type="EMBL" id="QROE01000002">
    <property type="protein sequence ID" value="RHK96832.1"/>
    <property type="molecule type" value="Genomic_DNA"/>
</dbReference>
<reference evidence="9 16" key="4">
    <citation type="submission" date="2019-07" db="EMBL/GenBank/DDBJ databases">
        <authorList>
            <person name="Hibberd C M."/>
            <person name="Gehrig L. J."/>
            <person name="Chang H.-W."/>
            <person name="Venkatesh S."/>
        </authorList>
    </citation>
    <scope>NUCLEOTIDE SEQUENCE [LARGE SCALE GENOMIC DNA]</scope>
    <source>
        <strain evidence="9">Ruminococcus_obeum_SSTS_Bg7063</strain>
    </source>
</reference>
<evidence type="ECO:0000313" key="15">
    <source>
        <dbReference type="Proteomes" id="UP000293506"/>
    </source>
</evidence>
<dbReference type="EMBL" id="QROS01000001">
    <property type="protein sequence ID" value="RHL50262.1"/>
    <property type="molecule type" value="Genomic_DNA"/>
</dbReference>
<feature type="coiled-coil region" evidence="1">
    <location>
        <begin position="293"/>
        <end position="320"/>
    </location>
</feature>
<gene>
    <name evidence="7" type="ORF">DW021_00925</name>
    <name evidence="6" type="ORF">DW040_06475</name>
    <name evidence="5" type="ORF">DW859_09180</name>
    <name evidence="4" type="ORF">DWW07_00840</name>
    <name evidence="8" type="ORF">EAI82_00490</name>
    <name evidence="3" type="ORF">ERS852394_01140</name>
    <name evidence="9" type="ORF">ROSSTS7063_00210</name>
</gene>
<reference evidence="3 10" key="1">
    <citation type="submission" date="2015-09" db="EMBL/GenBank/DDBJ databases">
        <authorList>
            <consortium name="Pathogen Informatics"/>
        </authorList>
    </citation>
    <scope>NUCLEOTIDE SEQUENCE [LARGE SCALE GENOMIC DNA]</scope>
    <source>
        <strain evidence="3 10">2789STDY5608837</strain>
    </source>
</reference>
<dbReference type="EMBL" id="RCXQ01000001">
    <property type="protein sequence ID" value="RYT68684.1"/>
    <property type="molecule type" value="Genomic_DNA"/>
</dbReference>
<dbReference type="Proteomes" id="UP000095409">
    <property type="component" value="Unassembled WGS sequence"/>
</dbReference>
<evidence type="ECO:0000313" key="12">
    <source>
        <dbReference type="Proteomes" id="UP000265828"/>
    </source>
</evidence>
<evidence type="ECO:0000313" key="9">
    <source>
        <dbReference type="EMBL" id="VUW90695.1"/>
    </source>
</evidence>
<evidence type="ECO:0000313" key="10">
    <source>
        <dbReference type="Proteomes" id="UP000095409"/>
    </source>
</evidence>